<proteinExistence type="predicted"/>
<keyword evidence="2" id="KW-0456">Lyase</keyword>
<protein>
    <submittedName>
        <fullName evidence="2">Alkylmercury lyase</fullName>
    </submittedName>
</protein>
<feature type="compositionally biased region" description="Basic and acidic residues" evidence="1">
    <location>
        <begin position="1"/>
        <end position="11"/>
    </location>
</feature>
<feature type="region of interest" description="Disordered" evidence="1">
    <location>
        <begin position="1"/>
        <end position="23"/>
    </location>
</feature>
<dbReference type="eggNOG" id="COG1249">
    <property type="taxonomic scope" value="Bacteria"/>
</dbReference>
<sequence>MTELVTPDRFDPPNIGERVQSASPGARRVHQAILRHFAATGAAPDPSDYETAALTELHERDLIRLDDSGAIVVAYPFSGTETPHRVHITDGASAWSMCAIDALGIAAMLDQDIAIESTDPHNRQPIRVDIHNRQATWTPSTTVVFVGVADCCHADEPSVDRCCGVLNFFTTTSSAAAWHTNHPDTSGQPVDQATALRVGTEIFGSLLTRIAEPG</sequence>
<dbReference type="Gene3D" id="3.30.450.410">
    <property type="match status" value="1"/>
</dbReference>
<keyword evidence="3" id="KW-1185">Reference proteome</keyword>
<evidence type="ECO:0000313" key="3">
    <source>
        <dbReference type="Proteomes" id="UP000000844"/>
    </source>
</evidence>
<dbReference type="Pfam" id="PF03243">
    <property type="entry name" value="MerB"/>
    <property type="match status" value="1"/>
</dbReference>
<dbReference type="HOGENOM" id="CLU_099427_0_0_11"/>
<dbReference type="EMBL" id="CP001778">
    <property type="protein sequence ID" value="ADD45007.1"/>
    <property type="molecule type" value="Genomic_DNA"/>
</dbReference>
<dbReference type="InterPro" id="IPR004927">
    <property type="entry name" value="MerB"/>
</dbReference>
<dbReference type="InterPro" id="IPR053717">
    <property type="entry name" value="MerB_lyase_sf"/>
</dbReference>
<evidence type="ECO:0000313" key="2">
    <source>
        <dbReference type="EMBL" id="ADD45007.1"/>
    </source>
</evidence>
<dbReference type="GO" id="GO:0018836">
    <property type="term" value="F:alkylmercury lyase activity"/>
    <property type="evidence" value="ECO:0007669"/>
    <property type="project" value="InterPro"/>
</dbReference>
<gene>
    <name evidence="2" type="ordered locus">Snas_5375</name>
</gene>
<dbReference type="RefSeq" id="WP_013020578.1">
    <property type="nucleotide sequence ID" value="NC_013947.1"/>
</dbReference>
<dbReference type="KEGG" id="sna:Snas_5375"/>
<dbReference type="SUPFAM" id="SSF160387">
    <property type="entry name" value="NosL/MerB-like"/>
    <property type="match status" value="1"/>
</dbReference>
<dbReference type="STRING" id="446470.Snas_5375"/>
<accession>D3PUY3</accession>
<dbReference type="Proteomes" id="UP000000844">
    <property type="component" value="Chromosome"/>
</dbReference>
<dbReference type="OrthoDB" id="7185309at2"/>
<dbReference type="AlphaFoldDB" id="D3PUY3"/>
<reference evidence="2 3" key="1">
    <citation type="journal article" date="2009" name="Stand. Genomic Sci.">
        <title>Complete genome sequence of Stackebrandtia nassauensis type strain (LLR-40K-21).</title>
        <authorList>
            <person name="Munk C."/>
            <person name="Lapidus A."/>
            <person name="Copeland A."/>
            <person name="Jando M."/>
            <person name="Mayilraj S."/>
            <person name="Glavina Del Rio T."/>
            <person name="Nolan M."/>
            <person name="Chen F."/>
            <person name="Lucas S."/>
            <person name="Tice H."/>
            <person name="Cheng J.F."/>
            <person name="Han C."/>
            <person name="Detter J.C."/>
            <person name="Bruce D."/>
            <person name="Goodwin L."/>
            <person name="Chain P."/>
            <person name="Pitluck S."/>
            <person name="Goker M."/>
            <person name="Ovchinikova G."/>
            <person name="Pati A."/>
            <person name="Ivanova N."/>
            <person name="Mavromatis K."/>
            <person name="Chen A."/>
            <person name="Palaniappan K."/>
            <person name="Land M."/>
            <person name="Hauser L."/>
            <person name="Chang Y.J."/>
            <person name="Jeffries C.D."/>
            <person name="Bristow J."/>
            <person name="Eisen J.A."/>
            <person name="Markowitz V."/>
            <person name="Hugenholtz P."/>
            <person name="Kyrpides N.C."/>
            <person name="Klenk H.P."/>
        </authorList>
    </citation>
    <scope>NUCLEOTIDE SEQUENCE [LARGE SCALE GENOMIC DNA]</scope>
    <source>
        <strain evidence="3">DSM 44728 / CIP 108903 / NRRL B-16338 / NBRC 102104 / LLR-40K-21</strain>
    </source>
</reference>
<name>D3PUY3_STANL</name>
<organism evidence="2 3">
    <name type="scientific">Stackebrandtia nassauensis (strain DSM 44728 / CIP 108903 / NRRL B-16338 / NBRC 102104 / LLR-40K-21)</name>
    <dbReference type="NCBI Taxonomy" id="446470"/>
    <lineage>
        <taxon>Bacteria</taxon>
        <taxon>Bacillati</taxon>
        <taxon>Actinomycetota</taxon>
        <taxon>Actinomycetes</taxon>
        <taxon>Glycomycetales</taxon>
        <taxon>Glycomycetaceae</taxon>
        <taxon>Stackebrandtia</taxon>
    </lineage>
</organism>
<evidence type="ECO:0000256" key="1">
    <source>
        <dbReference type="SAM" id="MobiDB-lite"/>
    </source>
</evidence>